<name>A0ABQ3QHB5_9ACTN</name>
<sequence length="114" mass="12049">MGGLKVVRGCGAVNAPAIAARWAAPGCRAPAPDAPPPPAPHAAKNSVPSPRSPPYTRSACRQQGVALCCRADQCTRVHERTSEEKGSRVMCKHHTAAFAPPSRYDVILVSRIAR</sequence>
<keyword evidence="3" id="KW-1185">Reference proteome</keyword>
<evidence type="ECO:0000313" key="2">
    <source>
        <dbReference type="EMBL" id="GHI36663.1"/>
    </source>
</evidence>
<accession>A0ABQ3QHB5</accession>
<protein>
    <submittedName>
        <fullName evidence="2">Uncharacterized protein</fullName>
    </submittedName>
</protein>
<comment type="caution">
    <text evidence="2">The sequence shown here is derived from an EMBL/GenBank/DDBJ whole genome shotgun (WGS) entry which is preliminary data.</text>
</comment>
<evidence type="ECO:0000313" key="3">
    <source>
        <dbReference type="Proteomes" id="UP001050808"/>
    </source>
</evidence>
<evidence type="ECO:0000256" key="1">
    <source>
        <dbReference type="SAM" id="MobiDB-lite"/>
    </source>
</evidence>
<dbReference type="Proteomes" id="UP001050808">
    <property type="component" value="Unassembled WGS sequence"/>
</dbReference>
<gene>
    <name evidence="2" type="ORF">Sviol_10710</name>
</gene>
<proteinExistence type="predicted"/>
<feature type="region of interest" description="Disordered" evidence="1">
    <location>
        <begin position="27"/>
        <end position="57"/>
    </location>
</feature>
<reference evidence="2" key="1">
    <citation type="submission" date="2024-05" db="EMBL/GenBank/DDBJ databases">
        <title>Whole genome shotgun sequence of Streptomyces violascens NBRC 12920.</title>
        <authorList>
            <person name="Komaki H."/>
            <person name="Tamura T."/>
        </authorList>
    </citation>
    <scope>NUCLEOTIDE SEQUENCE</scope>
    <source>
        <strain evidence="2">NBRC 12920</strain>
    </source>
</reference>
<organism evidence="2 3">
    <name type="scientific">Streptomyces violascens</name>
    <dbReference type="NCBI Taxonomy" id="67381"/>
    <lineage>
        <taxon>Bacteria</taxon>
        <taxon>Bacillati</taxon>
        <taxon>Actinomycetota</taxon>
        <taxon>Actinomycetes</taxon>
        <taxon>Kitasatosporales</taxon>
        <taxon>Streptomycetaceae</taxon>
        <taxon>Streptomyces</taxon>
    </lineage>
</organism>
<dbReference type="EMBL" id="BNDY01000002">
    <property type="protein sequence ID" value="GHI36663.1"/>
    <property type="molecule type" value="Genomic_DNA"/>
</dbReference>